<comment type="catalytic activity">
    <reaction evidence="10">
        <text>an acyl phosphate + sn-glycerol 3-phosphate = a 1-acyl-sn-glycero-3-phosphate + phosphate</text>
        <dbReference type="Rhea" id="RHEA:34075"/>
        <dbReference type="ChEBI" id="CHEBI:43474"/>
        <dbReference type="ChEBI" id="CHEBI:57597"/>
        <dbReference type="ChEBI" id="CHEBI:57970"/>
        <dbReference type="ChEBI" id="CHEBI:59918"/>
        <dbReference type="EC" id="2.3.1.275"/>
    </reaction>
</comment>
<comment type="function">
    <text evidence="10">Catalyzes the transfer of an acyl group from acyl-phosphate (acyl-PO(4)) to glycerol-3-phosphate (G3P) to form lysophosphatidic acid (LPA). This enzyme utilizes acyl-phosphate as fatty acyl donor, but not acyl-CoA or acyl-ACP.</text>
</comment>
<proteinExistence type="inferred from homology"/>
<evidence type="ECO:0000256" key="3">
    <source>
        <dbReference type="ARBA" id="ARBA00022679"/>
    </source>
</evidence>
<keyword evidence="9 10" id="KW-1208">Phospholipid metabolism</keyword>
<sequence>MPDPISWAFSWPYLLTAAVAGYLLGAIPFGLLLTRLTGAGDLRRIGSGNIGATNVLRTGRKDLAAATLLLDGGKGALAVLVAGCWGPDMALSAGLAAVVGHLFPIWLRFKGGKGVATTLGTLLAIAWPLGLATCGAWLLVAAVTRYSSLAALLSLAAAPALAWWLLGDLQLVEFAGILAILAWLRHADNIRRLLRGDEPRIGQRKPEQKP</sequence>
<evidence type="ECO:0000256" key="10">
    <source>
        <dbReference type="HAMAP-Rule" id="MF_01043"/>
    </source>
</evidence>
<dbReference type="EMBL" id="JARHUD010000001">
    <property type="protein sequence ID" value="MDF2094684.1"/>
    <property type="molecule type" value="Genomic_DNA"/>
</dbReference>
<evidence type="ECO:0000313" key="11">
    <source>
        <dbReference type="EMBL" id="MDF2094684.1"/>
    </source>
</evidence>
<keyword evidence="12" id="KW-1185">Reference proteome</keyword>
<evidence type="ECO:0000256" key="5">
    <source>
        <dbReference type="ARBA" id="ARBA00022989"/>
    </source>
</evidence>
<accession>A0ABT5YIC4</accession>
<gene>
    <name evidence="10 11" type="primary">plsY</name>
    <name evidence="11" type="ORF">P2G67_01685</name>
</gene>
<dbReference type="PANTHER" id="PTHR30309:SF0">
    <property type="entry name" value="GLYCEROL-3-PHOSPHATE ACYLTRANSFERASE-RELATED"/>
    <property type="match status" value="1"/>
</dbReference>
<evidence type="ECO:0000256" key="7">
    <source>
        <dbReference type="ARBA" id="ARBA00023136"/>
    </source>
</evidence>
<evidence type="ECO:0000256" key="2">
    <source>
        <dbReference type="ARBA" id="ARBA00022516"/>
    </source>
</evidence>
<evidence type="ECO:0000256" key="9">
    <source>
        <dbReference type="ARBA" id="ARBA00023264"/>
    </source>
</evidence>
<keyword evidence="5 10" id="KW-1133">Transmembrane helix</keyword>
<keyword evidence="1 10" id="KW-1003">Cell membrane</keyword>
<feature type="transmembrane region" description="Helical" evidence="10">
    <location>
        <begin position="119"/>
        <end position="141"/>
    </location>
</feature>
<keyword evidence="11" id="KW-0012">Acyltransferase</keyword>
<protein>
    <recommendedName>
        <fullName evidence="10">Glycerol-3-phosphate acyltransferase</fullName>
    </recommendedName>
    <alternativeName>
        <fullName evidence="10">Acyl-PO4 G3P acyltransferase</fullName>
    </alternativeName>
    <alternativeName>
        <fullName evidence="10">Acyl-phosphate--glycerol-3-phosphate acyltransferase</fullName>
    </alternativeName>
    <alternativeName>
        <fullName evidence="10">G3P acyltransferase</fullName>
        <shortName evidence="10">GPAT</shortName>
        <ecNumber evidence="10">2.3.1.275</ecNumber>
    </alternativeName>
    <alternativeName>
        <fullName evidence="10">Lysophosphatidic acid synthase</fullName>
        <shortName evidence="10">LPA synthase</shortName>
    </alternativeName>
</protein>
<evidence type="ECO:0000256" key="6">
    <source>
        <dbReference type="ARBA" id="ARBA00023098"/>
    </source>
</evidence>
<keyword evidence="8 10" id="KW-0594">Phospholipid biosynthesis</keyword>
<organism evidence="11 12">
    <name type="scientific">Aquibaculum arenosum</name>
    <dbReference type="NCBI Taxonomy" id="3032591"/>
    <lineage>
        <taxon>Bacteria</taxon>
        <taxon>Pseudomonadati</taxon>
        <taxon>Pseudomonadota</taxon>
        <taxon>Alphaproteobacteria</taxon>
        <taxon>Rhodospirillales</taxon>
        <taxon>Rhodovibrionaceae</taxon>
        <taxon>Aquibaculum</taxon>
    </lineage>
</organism>
<dbReference type="EC" id="2.3.1.275" evidence="10"/>
<keyword evidence="2 10" id="KW-0444">Lipid biosynthesis</keyword>
<dbReference type="InterPro" id="IPR003811">
    <property type="entry name" value="G3P_acylTferase_PlsY"/>
</dbReference>
<feature type="transmembrane region" description="Helical" evidence="10">
    <location>
        <begin position="161"/>
        <end position="184"/>
    </location>
</feature>
<comment type="caution">
    <text evidence="11">The sequence shown here is derived from an EMBL/GenBank/DDBJ whole genome shotgun (WGS) entry which is preliminary data.</text>
</comment>
<dbReference type="PANTHER" id="PTHR30309">
    <property type="entry name" value="INNER MEMBRANE PROTEIN YGIH"/>
    <property type="match status" value="1"/>
</dbReference>
<feature type="transmembrane region" description="Helical" evidence="10">
    <location>
        <begin position="63"/>
        <end position="83"/>
    </location>
</feature>
<evidence type="ECO:0000313" key="12">
    <source>
        <dbReference type="Proteomes" id="UP001215503"/>
    </source>
</evidence>
<keyword evidence="4 10" id="KW-0812">Transmembrane</keyword>
<keyword evidence="7 10" id="KW-0472">Membrane</keyword>
<comment type="similarity">
    <text evidence="10">Belongs to the PlsY family.</text>
</comment>
<evidence type="ECO:0000256" key="1">
    <source>
        <dbReference type="ARBA" id="ARBA00022475"/>
    </source>
</evidence>
<dbReference type="SMART" id="SM01207">
    <property type="entry name" value="G3P_acyltransf"/>
    <property type="match status" value="1"/>
</dbReference>
<name>A0ABT5YIC4_9PROT</name>
<comment type="subcellular location">
    <subcellularLocation>
        <location evidence="10">Cell membrane</location>
        <topology evidence="10">Multi-pass membrane protein</topology>
    </subcellularLocation>
</comment>
<comment type="pathway">
    <text evidence="10">Lipid metabolism; phospholipid metabolism.</text>
</comment>
<evidence type="ECO:0000256" key="4">
    <source>
        <dbReference type="ARBA" id="ARBA00022692"/>
    </source>
</evidence>
<feature type="transmembrane region" description="Helical" evidence="10">
    <location>
        <begin position="12"/>
        <end position="34"/>
    </location>
</feature>
<dbReference type="HAMAP" id="MF_01043">
    <property type="entry name" value="PlsY"/>
    <property type="match status" value="1"/>
</dbReference>
<reference evidence="11 12" key="1">
    <citation type="submission" date="2023-03" db="EMBL/GenBank/DDBJ databases">
        <title>Fodinicurvata sp. CAU 1616 isolated from sea sendiment.</title>
        <authorList>
            <person name="Kim W."/>
        </authorList>
    </citation>
    <scope>NUCLEOTIDE SEQUENCE [LARGE SCALE GENOMIC DNA]</scope>
    <source>
        <strain evidence="11 12">CAU 1616</strain>
    </source>
</reference>
<dbReference type="Proteomes" id="UP001215503">
    <property type="component" value="Unassembled WGS sequence"/>
</dbReference>
<dbReference type="NCBIfam" id="TIGR00023">
    <property type="entry name" value="glycerol-3-phosphate 1-O-acyltransferase PlsY"/>
    <property type="match status" value="1"/>
</dbReference>
<dbReference type="RefSeq" id="WP_275819378.1">
    <property type="nucleotide sequence ID" value="NZ_JARHUD010000001.1"/>
</dbReference>
<keyword evidence="3 10" id="KW-0808">Transferase</keyword>
<comment type="subunit">
    <text evidence="10">Probably interacts with PlsX.</text>
</comment>
<dbReference type="Pfam" id="PF02660">
    <property type="entry name" value="G3P_acyltransf"/>
    <property type="match status" value="1"/>
</dbReference>
<feature type="transmembrane region" description="Helical" evidence="10">
    <location>
        <begin position="89"/>
        <end position="107"/>
    </location>
</feature>
<evidence type="ECO:0000256" key="8">
    <source>
        <dbReference type="ARBA" id="ARBA00023209"/>
    </source>
</evidence>
<keyword evidence="6 10" id="KW-0443">Lipid metabolism</keyword>
<dbReference type="GO" id="GO:0004366">
    <property type="term" value="F:glycerol-3-phosphate O-acyltransferase activity"/>
    <property type="evidence" value="ECO:0007669"/>
    <property type="project" value="UniProtKB-EC"/>
</dbReference>